<comment type="caution">
    <text evidence="2">The sequence shown here is derived from an EMBL/GenBank/DDBJ whole genome shotgun (WGS) entry which is preliminary data.</text>
</comment>
<feature type="signal peptide" evidence="1">
    <location>
        <begin position="1"/>
        <end position="18"/>
    </location>
</feature>
<dbReference type="AlphaFoldDB" id="A0A395LIU2"/>
<dbReference type="EMBL" id="QRBB01000001">
    <property type="protein sequence ID" value="RDS76822.1"/>
    <property type="molecule type" value="Genomic_DNA"/>
</dbReference>
<reference evidence="2 3" key="1">
    <citation type="submission" date="2018-07" db="EMBL/GenBank/DDBJ databases">
        <title>Erythrobacter nanhaiensis sp. nov., a novel member of the genus Erythrobacter isolated from the South China Sea.</title>
        <authorList>
            <person name="Chen X."/>
            <person name="Liu J."/>
        </authorList>
    </citation>
    <scope>NUCLEOTIDE SEQUENCE [LARGE SCALE GENOMIC DNA]</scope>
    <source>
        <strain evidence="2 3">S-5</strain>
    </source>
</reference>
<proteinExistence type="predicted"/>
<dbReference type="PROSITE" id="PS51257">
    <property type="entry name" value="PROKAR_LIPOPROTEIN"/>
    <property type="match status" value="1"/>
</dbReference>
<accession>A0A395LIU2</accession>
<evidence type="ECO:0008006" key="4">
    <source>
        <dbReference type="Google" id="ProtNLM"/>
    </source>
</evidence>
<gene>
    <name evidence="2" type="ORF">DL238_03820</name>
</gene>
<evidence type="ECO:0000313" key="2">
    <source>
        <dbReference type="EMBL" id="RDS76822.1"/>
    </source>
</evidence>
<name>A0A395LIU2_9SPHN</name>
<dbReference type="RefSeq" id="WP_115491043.1">
    <property type="nucleotide sequence ID" value="NZ_JACHWW010000001.1"/>
</dbReference>
<dbReference type="Proteomes" id="UP000254101">
    <property type="component" value="Unassembled WGS sequence"/>
</dbReference>
<protein>
    <recommendedName>
        <fullName evidence="4">Secreted protein</fullName>
    </recommendedName>
</protein>
<keyword evidence="3" id="KW-1185">Reference proteome</keyword>
<keyword evidence="1" id="KW-0732">Signal</keyword>
<organism evidence="2 3">
    <name type="scientific">Alteriqipengyuania lutimaris</name>
    <dbReference type="NCBI Taxonomy" id="1538146"/>
    <lineage>
        <taxon>Bacteria</taxon>
        <taxon>Pseudomonadati</taxon>
        <taxon>Pseudomonadota</taxon>
        <taxon>Alphaproteobacteria</taxon>
        <taxon>Sphingomonadales</taxon>
        <taxon>Erythrobacteraceae</taxon>
        <taxon>Alteriqipengyuania</taxon>
    </lineage>
</organism>
<evidence type="ECO:0000256" key="1">
    <source>
        <dbReference type="SAM" id="SignalP"/>
    </source>
</evidence>
<feature type="chain" id="PRO_5017367022" description="Secreted protein" evidence="1">
    <location>
        <begin position="19"/>
        <end position="81"/>
    </location>
</feature>
<evidence type="ECO:0000313" key="3">
    <source>
        <dbReference type="Proteomes" id="UP000254101"/>
    </source>
</evidence>
<sequence length="81" mass="8490">MKAIITAAALGTAALALAGCDVEQTEEAEMPEVEGGNMPEYDVDTADVDVDTDTTTEEIEVPTMDVDVEEPGEEANAEAED</sequence>